<evidence type="ECO:0000256" key="3">
    <source>
        <dbReference type="ARBA" id="ARBA00030596"/>
    </source>
</evidence>
<protein>
    <recommendedName>
        <fullName evidence="3">Single-stranded DNA-binding protein</fullName>
    </recommendedName>
</protein>
<comment type="caution">
    <text evidence="4">The sequence shown here is derived from an EMBL/GenBank/DDBJ whole genome shotgun (WGS) entry which is preliminary data.</text>
</comment>
<evidence type="ECO:0000313" key="5">
    <source>
        <dbReference type="Proteomes" id="UP000241736"/>
    </source>
</evidence>
<dbReference type="GO" id="GO:0003697">
    <property type="term" value="F:single-stranded DNA binding"/>
    <property type="evidence" value="ECO:0007669"/>
    <property type="project" value="InterPro"/>
</dbReference>
<organism evidence="4 5">
    <name type="scientific">Arenimonas caeni</name>
    <dbReference type="NCBI Taxonomy" id="2058085"/>
    <lineage>
        <taxon>Bacteria</taxon>
        <taxon>Pseudomonadati</taxon>
        <taxon>Pseudomonadota</taxon>
        <taxon>Gammaproteobacteria</taxon>
        <taxon>Lysobacterales</taxon>
        <taxon>Lysobacteraceae</taxon>
        <taxon>Arenimonas</taxon>
    </lineage>
</organism>
<dbReference type="InterPro" id="IPR012340">
    <property type="entry name" value="NA-bd_OB-fold"/>
</dbReference>
<keyword evidence="5" id="KW-1185">Reference proteome</keyword>
<dbReference type="OrthoDB" id="6042878at2"/>
<dbReference type="InterPro" id="IPR003512">
    <property type="entry name" value="Phage_M13_G5P_DNA-bd"/>
</dbReference>
<dbReference type="Pfam" id="PF02303">
    <property type="entry name" value="Phage_DNA_bind"/>
    <property type="match status" value="1"/>
</dbReference>
<dbReference type="EMBL" id="PVLF01000003">
    <property type="protein sequence ID" value="PRH83163.1"/>
    <property type="molecule type" value="Genomic_DNA"/>
</dbReference>
<keyword evidence="2" id="KW-0238">DNA-binding</keyword>
<accession>A0A2P6MAY6</accession>
<dbReference type="Proteomes" id="UP000241736">
    <property type="component" value="Unassembled WGS sequence"/>
</dbReference>
<keyword evidence="1" id="KW-0235">DNA replication</keyword>
<evidence type="ECO:0000256" key="1">
    <source>
        <dbReference type="ARBA" id="ARBA00022705"/>
    </source>
</evidence>
<evidence type="ECO:0000256" key="2">
    <source>
        <dbReference type="ARBA" id="ARBA00023125"/>
    </source>
</evidence>
<dbReference type="Gene3D" id="2.40.50.140">
    <property type="entry name" value="Nucleic acid-binding proteins"/>
    <property type="match status" value="1"/>
</dbReference>
<dbReference type="RefSeq" id="WP_106989548.1">
    <property type="nucleotide sequence ID" value="NZ_KZ679085.1"/>
</dbReference>
<dbReference type="AlphaFoldDB" id="A0A2P6MAY6"/>
<dbReference type="SUPFAM" id="SSF50249">
    <property type="entry name" value="Nucleic acid-binding proteins"/>
    <property type="match status" value="1"/>
</dbReference>
<evidence type="ECO:0000313" key="4">
    <source>
        <dbReference type="EMBL" id="PRH83163.1"/>
    </source>
</evidence>
<dbReference type="GO" id="GO:0006260">
    <property type="term" value="P:DNA replication"/>
    <property type="evidence" value="ECO:0007669"/>
    <property type="project" value="UniProtKB-KW"/>
</dbReference>
<proteinExistence type="predicted"/>
<sequence length="90" mass="10226">MKIKIENTEVQTFPAREGKKERRIQRAMVAYGNGEVRKWDIGLNRDQPAWPVGEYQLDPASFYPGKYGPEVSGWPQLVRLDGPKPSAPRA</sequence>
<reference evidence="4 5" key="1">
    <citation type="submission" date="2018-03" db="EMBL/GenBank/DDBJ databases">
        <title>Arenimonas caeni sp. nov., isolated from activated sludge.</title>
        <authorList>
            <person name="Liu H."/>
        </authorList>
    </citation>
    <scope>NUCLEOTIDE SEQUENCE [LARGE SCALE GENOMIC DNA]</scope>
    <source>
        <strain evidence="5">z29</strain>
    </source>
</reference>
<gene>
    <name evidence="4" type="ORF">C6N40_03085</name>
</gene>
<name>A0A2P6MAY6_9GAMM</name>